<organism evidence="4 5">
    <name type="scientific">Paenibacillus shirakamiensis</name>
    <dbReference type="NCBI Taxonomy" id="1265935"/>
    <lineage>
        <taxon>Bacteria</taxon>
        <taxon>Bacillati</taxon>
        <taxon>Bacillota</taxon>
        <taxon>Bacilli</taxon>
        <taxon>Bacillales</taxon>
        <taxon>Paenibacillaceae</taxon>
        <taxon>Paenibacillus</taxon>
    </lineage>
</organism>
<accession>A0ABS4JJI3</accession>
<comment type="caution">
    <text evidence="4">The sequence shown here is derived from an EMBL/GenBank/DDBJ whole genome shotgun (WGS) entry which is preliminary data.</text>
</comment>
<keyword evidence="2" id="KW-0012">Acyltransferase</keyword>
<evidence type="ECO:0000313" key="4">
    <source>
        <dbReference type="EMBL" id="MBP2001864.1"/>
    </source>
</evidence>
<evidence type="ECO:0000256" key="2">
    <source>
        <dbReference type="ARBA" id="ARBA00023315"/>
    </source>
</evidence>
<evidence type="ECO:0000259" key="3">
    <source>
        <dbReference type="PROSITE" id="PS51186"/>
    </source>
</evidence>
<name>A0ABS4JJI3_9BACL</name>
<dbReference type="CDD" id="cd04301">
    <property type="entry name" value="NAT_SF"/>
    <property type="match status" value="1"/>
</dbReference>
<dbReference type="PANTHER" id="PTHR43877">
    <property type="entry name" value="AMINOALKYLPHOSPHONATE N-ACETYLTRANSFERASE-RELATED-RELATED"/>
    <property type="match status" value="1"/>
</dbReference>
<dbReference type="InterPro" id="IPR016181">
    <property type="entry name" value="Acyl_CoA_acyltransferase"/>
</dbReference>
<protein>
    <submittedName>
        <fullName evidence="4">Ribosomal protein S18 acetylase RimI-like enzyme</fullName>
    </submittedName>
</protein>
<keyword evidence="1" id="KW-0808">Transferase</keyword>
<dbReference type="InterPro" id="IPR000182">
    <property type="entry name" value="GNAT_dom"/>
</dbReference>
<evidence type="ECO:0000313" key="5">
    <source>
        <dbReference type="Proteomes" id="UP001519288"/>
    </source>
</evidence>
<dbReference type="EMBL" id="JAGGLD010000005">
    <property type="protein sequence ID" value="MBP2001864.1"/>
    <property type="molecule type" value="Genomic_DNA"/>
</dbReference>
<feature type="domain" description="N-acetyltransferase" evidence="3">
    <location>
        <begin position="6"/>
        <end position="163"/>
    </location>
</feature>
<dbReference type="SUPFAM" id="SSF55729">
    <property type="entry name" value="Acyl-CoA N-acyltransferases (Nat)"/>
    <property type="match status" value="1"/>
</dbReference>
<keyword evidence="5" id="KW-1185">Reference proteome</keyword>
<reference evidence="4 5" key="1">
    <citation type="submission" date="2021-03" db="EMBL/GenBank/DDBJ databases">
        <title>Genomic Encyclopedia of Type Strains, Phase IV (KMG-IV): sequencing the most valuable type-strain genomes for metagenomic binning, comparative biology and taxonomic classification.</title>
        <authorList>
            <person name="Goeker M."/>
        </authorList>
    </citation>
    <scope>NUCLEOTIDE SEQUENCE [LARGE SCALE GENOMIC DNA]</scope>
    <source>
        <strain evidence="4 5">DSM 26806</strain>
    </source>
</reference>
<sequence>MMSSVITVRLSEFRDAMQLVDIDNEVWNSTNSPGSLEPVSSEEFLHRNPPGSQFVAIDGERIVGYLGFCTPTAMKSNAHVLDIYIAIHPQWQRRHIGQTLMDRIKLHALALGKRKLSLRVLSSNDQALRFYQTCGFLEQGRLIEEFNVEGTYVDDILLYFPLVPAVSSR</sequence>
<proteinExistence type="predicted"/>
<dbReference type="Proteomes" id="UP001519288">
    <property type="component" value="Unassembled WGS sequence"/>
</dbReference>
<dbReference type="PROSITE" id="PS51186">
    <property type="entry name" value="GNAT"/>
    <property type="match status" value="1"/>
</dbReference>
<gene>
    <name evidence="4" type="ORF">J2Z69_002920</name>
</gene>
<evidence type="ECO:0000256" key="1">
    <source>
        <dbReference type="ARBA" id="ARBA00022679"/>
    </source>
</evidence>
<dbReference type="Gene3D" id="3.40.630.30">
    <property type="match status" value="1"/>
</dbReference>
<dbReference type="InterPro" id="IPR050832">
    <property type="entry name" value="Bact_Acetyltransf"/>
</dbReference>
<dbReference type="Pfam" id="PF00583">
    <property type="entry name" value="Acetyltransf_1"/>
    <property type="match status" value="1"/>
</dbReference>